<dbReference type="SUPFAM" id="SSF54523">
    <property type="entry name" value="Pili subunits"/>
    <property type="match status" value="1"/>
</dbReference>
<protein>
    <submittedName>
        <fullName evidence="2">Type II secretion system protein</fullName>
    </submittedName>
</protein>
<feature type="transmembrane region" description="Helical" evidence="1">
    <location>
        <begin position="12"/>
        <end position="32"/>
    </location>
</feature>
<dbReference type="InterPro" id="IPR045584">
    <property type="entry name" value="Pilin-like"/>
</dbReference>
<dbReference type="InterPro" id="IPR012902">
    <property type="entry name" value="N_methyl_site"/>
</dbReference>
<keyword evidence="1" id="KW-1133">Transmembrane helix</keyword>
<dbReference type="Pfam" id="PF07963">
    <property type="entry name" value="N_methyl"/>
    <property type="match status" value="1"/>
</dbReference>
<name>A0A8S5M547_9CAUD</name>
<evidence type="ECO:0000256" key="1">
    <source>
        <dbReference type="SAM" id="Phobius"/>
    </source>
</evidence>
<sequence>MKNKGFTLTELTIVMAIIAALTVAVLTWFLTFKDTKQEDKNGDGLIYYDDLVLPDPPDYRAILEKYGIDCDNLSDDEIIKLVKELQND</sequence>
<accession>A0A8S5M547</accession>
<proteinExistence type="predicted"/>
<organism evidence="2">
    <name type="scientific">Podoviridae sp. ctaNW81</name>
    <dbReference type="NCBI Taxonomy" id="2826562"/>
    <lineage>
        <taxon>Viruses</taxon>
        <taxon>Duplodnaviria</taxon>
        <taxon>Heunggongvirae</taxon>
        <taxon>Uroviricota</taxon>
        <taxon>Caudoviricetes</taxon>
    </lineage>
</organism>
<dbReference type="EMBL" id="BK014826">
    <property type="protein sequence ID" value="DAD77449.1"/>
    <property type="molecule type" value="Genomic_DNA"/>
</dbReference>
<dbReference type="NCBIfam" id="TIGR02532">
    <property type="entry name" value="IV_pilin_GFxxxE"/>
    <property type="match status" value="1"/>
</dbReference>
<keyword evidence="1" id="KW-0472">Membrane</keyword>
<evidence type="ECO:0000313" key="2">
    <source>
        <dbReference type="EMBL" id="DAD77449.1"/>
    </source>
</evidence>
<reference evidence="2" key="1">
    <citation type="journal article" date="2021" name="Proc. Natl. Acad. Sci. U.S.A.">
        <title>A Catalog of Tens of Thousands of Viruses from Human Metagenomes Reveals Hidden Associations with Chronic Diseases.</title>
        <authorList>
            <person name="Tisza M.J."/>
            <person name="Buck C.B."/>
        </authorList>
    </citation>
    <scope>NUCLEOTIDE SEQUENCE</scope>
    <source>
        <strain evidence="2">CtaNW81</strain>
    </source>
</reference>
<keyword evidence="1" id="KW-0812">Transmembrane</keyword>